<keyword evidence="1" id="KW-1133">Transmembrane helix</keyword>
<feature type="transmembrane region" description="Helical" evidence="1">
    <location>
        <begin position="59"/>
        <end position="78"/>
    </location>
</feature>
<dbReference type="KEGG" id="dsy:DSY4520"/>
<proteinExistence type="predicted"/>
<organism evidence="2 3">
    <name type="scientific">Desulfitobacterium hafniense (strain Y51)</name>
    <dbReference type="NCBI Taxonomy" id="138119"/>
    <lineage>
        <taxon>Bacteria</taxon>
        <taxon>Bacillati</taxon>
        <taxon>Bacillota</taxon>
        <taxon>Clostridia</taxon>
        <taxon>Eubacteriales</taxon>
        <taxon>Desulfitobacteriaceae</taxon>
        <taxon>Desulfitobacterium</taxon>
    </lineage>
</organism>
<accession>Q24NT3</accession>
<evidence type="ECO:0000313" key="2">
    <source>
        <dbReference type="EMBL" id="BAE86309.1"/>
    </source>
</evidence>
<sequence>MFSSTSLTRGCRAGSLSIALRASFIRGSDIILTIGLYIVSLDIILTILSRFWVFPIMSIIFFCTSAFPIISNITGIICEEPIIFTIDSRAPVELKTLTISVGLLIIY</sequence>
<feature type="transmembrane region" description="Helical" evidence="1">
    <location>
        <begin position="30"/>
        <end position="53"/>
    </location>
</feature>
<keyword evidence="1" id="KW-0472">Membrane</keyword>
<keyword evidence="1" id="KW-0812">Transmembrane</keyword>
<evidence type="ECO:0000256" key="1">
    <source>
        <dbReference type="SAM" id="Phobius"/>
    </source>
</evidence>
<dbReference type="EMBL" id="AP008230">
    <property type="protein sequence ID" value="BAE86309.1"/>
    <property type="molecule type" value="Genomic_DNA"/>
</dbReference>
<dbReference type="Proteomes" id="UP000001946">
    <property type="component" value="Chromosome"/>
</dbReference>
<dbReference type="AlphaFoldDB" id="Q24NT3"/>
<name>Q24NT3_DESHY</name>
<reference evidence="2 3" key="1">
    <citation type="journal article" date="2006" name="J. Bacteriol.">
        <title>Complete genome sequence of the dehalorespiring bacterium Desulfitobacterium hafniense Y51 and comparison with Dehalococcoides ethenogenes 195.</title>
        <authorList>
            <person name="Nonaka H."/>
            <person name="Keresztes G."/>
            <person name="Shinoda Y."/>
            <person name="Ikenaga Y."/>
            <person name="Abe M."/>
            <person name="Naito K."/>
            <person name="Inatomi K."/>
            <person name="Furukawa K."/>
            <person name="Inui M."/>
            <person name="Yukawa H."/>
        </authorList>
    </citation>
    <scope>NUCLEOTIDE SEQUENCE [LARGE SCALE GENOMIC DNA]</scope>
    <source>
        <strain evidence="2 3">Y51</strain>
    </source>
</reference>
<dbReference type="HOGENOM" id="CLU_2205810_0_0_9"/>
<keyword evidence="3" id="KW-1185">Reference proteome</keyword>
<gene>
    <name evidence="2" type="ordered locus">DSY4520</name>
</gene>
<protein>
    <submittedName>
        <fullName evidence="2">Uncharacterized protein</fullName>
    </submittedName>
</protein>
<evidence type="ECO:0000313" key="3">
    <source>
        <dbReference type="Proteomes" id="UP000001946"/>
    </source>
</evidence>